<protein>
    <submittedName>
        <fullName evidence="1">Uncharacterized protein</fullName>
    </submittedName>
</protein>
<accession>A0A133VBP1</accession>
<dbReference type="AlphaFoldDB" id="A0A133VBP1"/>
<gene>
    <name evidence="1" type="ORF">AKJ45_00240</name>
</gene>
<evidence type="ECO:0000313" key="1">
    <source>
        <dbReference type="EMBL" id="KXB03835.1"/>
    </source>
</evidence>
<sequence length="106" mass="11778">MERAEGRNFALAANYVQRIREKLLTFAEPRCVETAFPTPTARWRGNSGRMCIEPRGSAEAGPTIGLLNVSLRQLSSRLEEDLFRKFKEVYIGEAGMLNFSASLPGG</sequence>
<dbReference type="EMBL" id="LHXZ01000002">
    <property type="protein sequence ID" value="KXB03835.1"/>
    <property type="molecule type" value="Genomic_DNA"/>
</dbReference>
<reference evidence="1 2" key="1">
    <citation type="journal article" date="2016" name="Sci. Rep.">
        <title>Metabolic traits of an uncultured archaeal lineage -MSBL1- from brine pools of the Red Sea.</title>
        <authorList>
            <person name="Mwirichia R."/>
            <person name="Alam I."/>
            <person name="Rashid M."/>
            <person name="Vinu M."/>
            <person name="Ba-Alawi W."/>
            <person name="Anthony Kamau A."/>
            <person name="Kamanda Ngugi D."/>
            <person name="Goker M."/>
            <person name="Klenk H.P."/>
            <person name="Bajic V."/>
            <person name="Stingl U."/>
        </authorList>
    </citation>
    <scope>NUCLEOTIDE SEQUENCE [LARGE SCALE GENOMIC DNA]</scope>
    <source>
        <strain evidence="1">SCGC-AAA261F19</strain>
    </source>
</reference>
<proteinExistence type="predicted"/>
<organism evidence="1 2">
    <name type="scientific">candidate division MSBL1 archaeon SCGC-AAA261F19</name>
    <dbReference type="NCBI Taxonomy" id="1698275"/>
    <lineage>
        <taxon>Archaea</taxon>
        <taxon>Methanobacteriati</taxon>
        <taxon>Methanobacteriota</taxon>
        <taxon>candidate division MSBL1</taxon>
    </lineage>
</organism>
<name>A0A133VBP1_9EURY</name>
<dbReference type="Proteomes" id="UP000070565">
    <property type="component" value="Unassembled WGS sequence"/>
</dbReference>
<comment type="caution">
    <text evidence="1">The sequence shown here is derived from an EMBL/GenBank/DDBJ whole genome shotgun (WGS) entry which is preliminary data.</text>
</comment>
<evidence type="ECO:0000313" key="2">
    <source>
        <dbReference type="Proteomes" id="UP000070565"/>
    </source>
</evidence>
<keyword evidence="2" id="KW-1185">Reference proteome</keyword>